<dbReference type="InterPro" id="IPR005644">
    <property type="entry name" value="NolW-like"/>
</dbReference>
<evidence type="ECO:0000256" key="4">
    <source>
        <dbReference type="ARBA" id="ARBA00022452"/>
    </source>
</evidence>
<evidence type="ECO:0000259" key="12">
    <source>
        <dbReference type="Pfam" id="PF03958"/>
    </source>
</evidence>
<evidence type="ECO:0000256" key="5">
    <source>
        <dbReference type="ARBA" id="ARBA00022692"/>
    </source>
</evidence>
<comment type="caution">
    <text evidence="13">The sequence shown here is derived from an EMBL/GenBank/DDBJ whole genome shotgun (WGS) entry which is preliminary data.</text>
</comment>
<dbReference type="Pfam" id="PF00263">
    <property type="entry name" value="Secretin"/>
    <property type="match status" value="1"/>
</dbReference>
<evidence type="ECO:0000256" key="10">
    <source>
        <dbReference type="RuleBase" id="RU004004"/>
    </source>
</evidence>
<gene>
    <name evidence="13" type="primary">pulD_1</name>
    <name evidence="13" type="ORF">NCTC9177_02253</name>
</gene>
<evidence type="ECO:0000256" key="8">
    <source>
        <dbReference type="ARBA" id="ARBA00023136"/>
    </source>
</evidence>
<proteinExistence type="inferred from homology"/>
<dbReference type="GO" id="GO:0042802">
    <property type="term" value="F:identical protein binding"/>
    <property type="evidence" value="ECO:0007669"/>
    <property type="project" value="UniProtKB-ARBA"/>
</dbReference>
<organism evidence="13 14">
    <name type="scientific">Klebsiella variicola</name>
    <dbReference type="NCBI Taxonomy" id="244366"/>
    <lineage>
        <taxon>Bacteria</taxon>
        <taxon>Pseudomonadati</taxon>
        <taxon>Pseudomonadota</taxon>
        <taxon>Gammaproteobacteria</taxon>
        <taxon>Enterobacterales</taxon>
        <taxon>Enterobacteriaceae</taxon>
        <taxon>Klebsiella/Raoultella group</taxon>
        <taxon>Klebsiella</taxon>
        <taxon>Klebsiella pneumoniae complex</taxon>
    </lineage>
</organism>
<evidence type="ECO:0000256" key="2">
    <source>
        <dbReference type="ARBA" id="ARBA00006980"/>
    </source>
</evidence>
<feature type="domain" description="NolW-like" evidence="12">
    <location>
        <begin position="38"/>
        <end position="107"/>
    </location>
</feature>
<comment type="similarity">
    <text evidence="2">Belongs to the bacterial secretin family. GSP D subfamily.</text>
</comment>
<dbReference type="PRINTS" id="PR01032">
    <property type="entry name" value="PHAGEIV"/>
</dbReference>
<evidence type="ECO:0000313" key="14">
    <source>
        <dbReference type="Proteomes" id="UP000254545"/>
    </source>
</evidence>
<evidence type="ECO:0000256" key="7">
    <source>
        <dbReference type="ARBA" id="ARBA00022927"/>
    </source>
</evidence>
<evidence type="ECO:0000256" key="3">
    <source>
        <dbReference type="ARBA" id="ARBA00022448"/>
    </source>
</evidence>
<evidence type="ECO:0000259" key="11">
    <source>
        <dbReference type="Pfam" id="PF00263"/>
    </source>
</evidence>
<keyword evidence="3 10" id="KW-0813">Transport</keyword>
<dbReference type="FunFam" id="3.30.1370.120:FF:000002">
    <property type="entry name" value="General secretion pathway protein D"/>
    <property type="match status" value="1"/>
</dbReference>
<keyword evidence="6" id="KW-0732">Signal</keyword>
<dbReference type="InterPro" id="IPR004845">
    <property type="entry name" value="T2SS_GspD_CS"/>
</dbReference>
<dbReference type="Proteomes" id="UP000254545">
    <property type="component" value="Unassembled WGS sequence"/>
</dbReference>
<dbReference type="PANTHER" id="PTHR30332">
    <property type="entry name" value="PROBABLE GENERAL SECRETION PATHWAY PROTEIN D"/>
    <property type="match status" value="1"/>
</dbReference>
<dbReference type="PRINTS" id="PR00811">
    <property type="entry name" value="BCTERIALGSPD"/>
</dbReference>
<dbReference type="PROSITE" id="PS00875">
    <property type="entry name" value="T2SP_D"/>
    <property type="match status" value="1"/>
</dbReference>
<dbReference type="GO" id="GO:0015628">
    <property type="term" value="P:protein secretion by the type II secretion system"/>
    <property type="evidence" value="ECO:0007669"/>
    <property type="project" value="InterPro"/>
</dbReference>
<keyword evidence="4" id="KW-1134">Transmembrane beta strand</keyword>
<protein>
    <submittedName>
        <fullName evidence="13">General secretion pathway protein D</fullName>
    </submittedName>
</protein>
<dbReference type="InterPro" id="IPR001775">
    <property type="entry name" value="GspD/PilQ"/>
</dbReference>
<dbReference type="PANTHER" id="PTHR30332:SF24">
    <property type="entry name" value="SECRETIN GSPD-RELATED"/>
    <property type="match status" value="1"/>
</dbReference>
<comment type="subcellular location">
    <subcellularLocation>
        <location evidence="1 10">Cell outer membrane</location>
    </subcellularLocation>
</comment>
<dbReference type="EMBL" id="UGKR01000003">
    <property type="protein sequence ID" value="STS88407.1"/>
    <property type="molecule type" value="Genomic_DNA"/>
</dbReference>
<reference evidence="13 14" key="1">
    <citation type="submission" date="2018-06" db="EMBL/GenBank/DDBJ databases">
        <authorList>
            <consortium name="Pathogen Informatics"/>
            <person name="Doyle S."/>
        </authorList>
    </citation>
    <scope>NUCLEOTIDE SEQUENCE [LARGE SCALE GENOMIC DNA]</scope>
    <source>
        <strain evidence="13 14">NCTC9177</strain>
    </source>
</reference>
<keyword evidence="5" id="KW-0812">Transmembrane</keyword>
<dbReference type="GO" id="GO:0015627">
    <property type="term" value="C:type II protein secretion system complex"/>
    <property type="evidence" value="ECO:0007669"/>
    <property type="project" value="InterPro"/>
</dbReference>
<feature type="domain" description="NolW-like" evidence="12">
    <location>
        <begin position="112"/>
        <end position="189"/>
    </location>
</feature>
<evidence type="ECO:0000256" key="9">
    <source>
        <dbReference type="ARBA" id="ARBA00023237"/>
    </source>
</evidence>
<keyword evidence="7" id="KW-0653">Protein transport</keyword>
<dbReference type="InterPro" id="IPR038591">
    <property type="entry name" value="NolW-like_sf"/>
</dbReference>
<dbReference type="InterPro" id="IPR004846">
    <property type="entry name" value="T2SS/T3SS_dom"/>
</dbReference>
<sequence length="503" mass="53709">MVHYEPSNVLLMTGRAAVIKRLLTIVERVDNAGDRSVVTVPLSWASAAEVVKLVTELNKDSSKSALPGSMVANVVADERTNAVLVSGEPNSRQRIIAMIKQLDRQQAVQGNTKVIYLKYAKAADLVEVLTGISSSLQNDKQSAKPVAAIDKNIIIKAHGQTNALIVTAAPDVMNDLERVIAQLDIRRPQVLVEAIIAEVQDADGLNLGIQWANKNAGMTQFTNSGLPISTVIAGANQYNKDGTVSSSLASALGSFNGIAAGFYQGNWAMLLTALSSSTKNDILATPSIVTLDNMQATFNVGQEVPVLTGSQTTSGDNIFNTVERKTVGIKLKVKPQINEGDAVLLEIEQEVSSVADSASSTSSDLGATFNTRTVNNAVLVGSGETVVVGGLLDKSVTDTADKVPLLGDIPVIGALFRSESKKVSKRNLMLFIRPTIIRDRDEYRQASSGQYTAFDNAQTKQRGKDSSEATLSNDLLHIYPKQETQAFRQVSAAIDAFNLGGRP</sequence>
<dbReference type="NCBIfam" id="TIGR02517">
    <property type="entry name" value="type_II_gspD"/>
    <property type="match status" value="1"/>
</dbReference>
<evidence type="ECO:0000256" key="1">
    <source>
        <dbReference type="ARBA" id="ARBA00004442"/>
    </source>
</evidence>
<accession>A0A7H4MDK7</accession>
<dbReference type="GO" id="GO:0009279">
    <property type="term" value="C:cell outer membrane"/>
    <property type="evidence" value="ECO:0007669"/>
    <property type="project" value="UniProtKB-SubCell"/>
</dbReference>
<dbReference type="InterPro" id="IPR013356">
    <property type="entry name" value="T2SS_GspD"/>
</dbReference>
<dbReference type="Gene3D" id="3.30.1370.120">
    <property type="match status" value="3"/>
</dbReference>
<keyword evidence="8" id="KW-0472">Membrane</keyword>
<evidence type="ECO:0000256" key="6">
    <source>
        <dbReference type="ARBA" id="ARBA00022729"/>
    </source>
</evidence>
<evidence type="ECO:0000313" key="13">
    <source>
        <dbReference type="EMBL" id="STS88407.1"/>
    </source>
</evidence>
<keyword evidence="9" id="KW-0998">Cell outer membrane</keyword>
<dbReference type="Pfam" id="PF03958">
    <property type="entry name" value="Secretin_N"/>
    <property type="match status" value="2"/>
</dbReference>
<feature type="domain" description="Type II/III secretion system secretin-like" evidence="11">
    <location>
        <begin position="273"/>
        <end position="438"/>
    </location>
</feature>
<name>A0A7H4MDK7_KLEVA</name>
<dbReference type="AlphaFoldDB" id="A0A7H4MDK7"/>
<dbReference type="InterPro" id="IPR050810">
    <property type="entry name" value="Bact_Secretion_Sys_Channel"/>
</dbReference>